<gene>
    <name evidence="2" type="ORF">Ae201684_009844</name>
</gene>
<accession>A0A6G0WZM0</accession>
<dbReference type="EMBL" id="VJMJ01000126">
    <property type="protein sequence ID" value="KAF0733017.1"/>
    <property type="molecule type" value="Genomic_DNA"/>
</dbReference>
<dbReference type="VEuPathDB" id="FungiDB:AeMF1_001770"/>
<dbReference type="Proteomes" id="UP000481153">
    <property type="component" value="Unassembled WGS sequence"/>
</dbReference>
<proteinExistence type="predicted"/>
<dbReference type="Gene3D" id="2.60.120.620">
    <property type="entry name" value="q2cbj1_9rhob like domain"/>
    <property type="match status" value="1"/>
</dbReference>
<evidence type="ECO:0000313" key="2">
    <source>
        <dbReference type="EMBL" id="KAF0733017.1"/>
    </source>
</evidence>
<dbReference type="PANTHER" id="PTHR20883:SF46">
    <property type="entry name" value="PHYTANOYL-COA HYDROXYLASE"/>
    <property type="match status" value="1"/>
</dbReference>
<evidence type="ECO:0000256" key="1">
    <source>
        <dbReference type="ARBA" id="ARBA00001962"/>
    </source>
</evidence>
<name>A0A6G0WZM0_9STRA</name>
<evidence type="ECO:0000313" key="3">
    <source>
        <dbReference type="Proteomes" id="UP000481153"/>
    </source>
</evidence>
<comment type="caution">
    <text evidence="2">The sequence shown here is derived from an EMBL/GenBank/DDBJ whole genome shotgun (WGS) entry which is preliminary data.</text>
</comment>
<dbReference type="SUPFAM" id="SSF51197">
    <property type="entry name" value="Clavaminate synthase-like"/>
    <property type="match status" value="1"/>
</dbReference>
<evidence type="ECO:0008006" key="4">
    <source>
        <dbReference type="Google" id="ProtNLM"/>
    </source>
</evidence>
<dbReference type="PANTHER" id="PTHR20883">
    <property type="entry name" value="PHYTANOYL-COA DIOXYGENASE DOMAIN CONTAINING 1"/>
    <property type="match status" value="1"/>
</dbReference>
<organism evidence="2 3">
    <name type="scientific">Aphanomyces euteiches</name>
    <dbReference type="NCBI Taxonomy" id="100861"/>
    <lineage>
        <taxon>Eukaryota</taxon>
        <taxon>Sar</taxon>
        <taxon>Stramenopiles</taxon>
        <taxon>Oomycota</taxon>
        <taxon>Saprolegniomycetes</taxon>
        <taxon>Saprolegniales</taxon>
        <taxon>Verrucalvaceae</taxon>
        <taxon>Aphanomyces</taxon>
    </lineage>
</organism>
<dbReference type="AlphaFoldDB" id="A0A6G0WZM0"/>
<sequence>MTVKKRKAEQRDPTTAALKIFEDDGYLVLNDALSKEQLVSLREECDGLYEKTTADELVELGCVLDIFASGNRSQPARVDIEAYKEERSAFLEKESSPHILSLIFEDLPEYIRPLFPQRQKRDGLYFFNEHYVVKPPESKVEFRWHQDDTEQLGMCVHRETIPWYLSAWCALDDVTTDNGALQFRHDDGTETPPIVVSAGSVLIFRSDIWHFSAANTTGSIRRAFYVQYSASPITARPQSSDPLCCAIRIDP</sequence>
<dbReference type="InterPro" id="IPR008775">
    <property type="entry name" value="Phytyl_CoA_dOase-like"/>
</dbReference>
<dbReference type="Pfam" id="PF05721">
    <property type="entry name" value="PhyH"/>
    <property type="match status" value="1"/>
</dbReference>
<protein>
    <recommendedName>
        <fullName evidence="4">Fe2OG dioxygenase domain-containing protein</fullName>
    </recommendedName>
</protein>
<keyword evidence="3" id="KW-1185">Reference proteome</keyword>
<comment type="cofactor">
    <cofactor evidence="1">
        <name>Fe cation</name>
        <dbReference type="ChEBI" id="CHEBI:24875"/>
    </cofactor>
</comment>
<reference evidence="2 3" key="1">
    <citation type="submission" date="2019-07" db="EMBL/GenBank/DDBJ databases">
        <title>Genomics analysis of Aphanomyces spp. identifies a new class of oomycete effector associated with host adaptation.</title>
        <authorList>
            <person name="Gaulin E."/>
        </authorList>
    </citation>
    <scope>NUCLEOTIDE SEQUENCE [LARGE SCALE GENOMIC DNA]</scope>
    <source>
        <strain evidence="2 3">ATCC 201684</strain>
    </source>
</reference>